<gene>
    <name evidence="1" type="ORF">G8W61_004120</name>
</gene>
<dbReference type="AlphaFoldDB" id="A0A759YJS5"/>
<name>A0A759YJS5_SALER</name>
<reference evidence="1" key="2">
    <citation type="submission" date="2020-02" db="EMBL/GenBank/DDBJ databases">
        <authorList>
            <consortium name="NCBI Pathogen Detection Project"/>
        </authorList>
    </citation>
    <scope>NUCLEOTIDE SEQUENCE</scope>
    <source>
        <strain evidence="1">MA.CK_94/00001630</strain>
    </source>
</reference>
<sequence>MNNTSYSFIPTPSSIQAWITPEEAAKVIKNETSHDINVSDIYRHALYGNITLSIYFQSPVKIKKITASGGKIKLKACKNDPTYRLCFLNKENFINREYKLIKTEGPFITPDHYILDTPLMGHELLKLQTALADTLSIPRPITGLYDSHYGVLVKDDINIYQVYEISTWEKRIEQQIQKIQTSYFSSPIPPQPPSLSEKKGTFCFPVHLFPDDACFVVKHSHLQNFIHDTNFLSMLSPDIPESRLTSPQARFLWLACKNHPEISPLLDKPYKLFSVFEQWADACGMTEKLNPETLKNILKRGAPPLSSVKIKTLI</sequence>
<evidence type="ECO:0000313" key="1">
    <source>
        <dbReference type="EMBL" id="HAG2283771.1"/>
    </source>
</evidence>
<dbReference type="EMBL" id="DAAXRP010000015">
    <property type="protein sequence ID" value="HAG2283771.1"/>
    <property type="molecule type" value="Genomic_DNA"/>
</dbReference>
<proteinExistence type="predicted"/>
<reference evidence="1" key="1">
    <citation type="journal article" date="2018" name="Genome Biol.">
        <title>SKESA: strategic k-mer extension for scrupulous assemblies.</title>
        <authorList>
            <person name="Souvorov A."/>
            <person name="Agarwala R."/>
            <person name="Lipman D.J."/>
        </authorList>
    </citation>
    <scope>NUCLEOTIDE SEQUENCE</scope>
    <source>
        <strain evidence="1">MA.CK_94/00001630</strain>
    </source>
</reference>
<comment type="caution">
    <text evidence="1">The sequence shown here is derived from an EMBL/GenBank/DDBJ whole genome shotgun (WGS) entry which is preliminary data.</text>
</comment>
<accession>A0A759YJS5</accession>
<organism evidence="1">
    <name type="scientific">Salmonella enterica</name>
    <name type="common">Salmonella choleraesuis</name>
    <dbReference type="NCBI Taxonomy" id="28901"/>
    <lineage>
        <taxon>Bacteria</taxon>
        <taxon>Pseudomonadati</taxon>
        <taxon>Pseudomonadota</taxon>
        <taxon>Gammaproteobacteria</taxon>
        <taxon>Enterobacterales</taxon>
        <taxon>Enterobacteriaceae</taxon>
        <taxon>Salmonella</taxon>
    </lineage>
</organism>
<protein>
    <submittedName>
        <fullName evidence="1">Uncharacterized protein</fullName>
    </submittedName>
</protein>